<dbReference type="SUPFAM" id="SSF57903">
    <property type="entry name" value="FYVE/PHD zinc finger"/>
    <property type="match status" value="1"/>
</dbReference>
<evidence type="ECO:0000256" key="4">
    <source>
        <dbReference type="ARBA" id="ARBA00022833"/>
    </source>
</evidence>
<accession>A0A811M4C6</accession>
<dbReference type="Pfam" id="PF23004">
    <property type="entry name" value="PHDvar_NSD"/>
    <property type="match status" value="1"/>
</dbReference>
<dbReference type="InterPro" id="IPR055197">
    <property type="entry name" value="PHDvar_NSD"/>
</dbReference>
<gene>
    <name evidence="7" type="ORF">NCGR_LOCUS1265</name>
</gene>
<dbReference type="InterPro" id="IPR055198">
    <property type="entry name" value="NSD_PHD"/>
</dbReference>
<dbReference type="PANTHER" id="PTHR46235">
    <property type="entry name" value="PHD FINGER-CONTAINING PROTEIN DDB_G0268158"/>
    <property type="match status" value="1"/>
</dbReference>
<feature type="domain" description="Zinc finger PHD-type" evidence="6">
    <location>
        <begin position="43"/>
        <end position="121"/>
    </location>
</feature>
<dbReference type="AlphaFoldDB" id="A0A811M4C6"/>
<evidence type="ECO:0000313" key="8">
    <source>
        <dbReference type="Proteomes" id="UP000604825"/>
    </source>
</evidence>
<protein>
    <recommendedName>
        <fullName evidence="6">Zinc finger PHD-type domain-containing protein</fullName>
    </recommendedName>
</protein>
<name>A0A811M4C6_9POAL</name>
<dbReference type="PANTHER" id="PTHR46235:SF5">
    <property type="entry name" value="OS08G0337100 PROTEIN"/>
    <property type="match status" value="1"/>
</dbReference>
<feature type="region of interest" description="Disordered" evidence="5">
    <location>
        <begin position="153"/>
        <end position="177"/>
    </location>
</feature>
<dbReference type="GO" id="GO:0006338">
    <property type="term" value="P:chromatin remodeling"/>
    <property type="evidence" value="ECO:0007669"/>
    <property type="project" value="UniProtKB-ARBA"/>
</dbReference>
<comment type="caution">
    <text evidence="7">The sequence shown here is derived from an EMBL/GenBank/DDBJ whole genome shotgun (WGS) entry which is preliminary data.</text>
</comment>
<dbReference type="SMART" id="SM00249">
    <property type="entry name" value="PHD"/>
    <property type="match status" value="1"/>
</dbReference>
<evidence type="ECO:0000256" key="5">
    <source>
        <dbReference type="SAM" id="MobiDB-lite"/>
    </source>
</evidence>
<dbReference type="InterPro" id="IPR001965">
    <property type="entry name" value="Znf_PHD"/>
</dbReference>
<keyword evidence="3" id="KW-0863">Zinc-finger</keyword>
<dbReference type="InterPro" id="IPR011011">
    <property type="entry name" value="Znf_FYVE_PHD"/>
</dbReference>
<dbReference type="Gene3D" id="3.30.40.10">
    <property type="entry name" value="Zinc/RING finger domain, C3HC4 (zinc finger)"/>
    <property type="match status" value="1"/>
</dbReference>
<reference evidence="7" key="1">
    <citation type="submission" date="2020-10" db="EMBL/GenBank/DDBJ databases">
        <authorList>
            <person name="Han B."/>
            <person name="Lu T."/>
            <person name="Zhao Q."/>
            <person name="Huang X."/>
            <person name="Zhao Y."/>
        </authorList>
    </citation>
    <scope>NUCLEOTIDE SEQUENCE</scope>
</reference>
<organism evidence="7 8">
    <name type="scientific">Miscanthus lutarioriparius</name>
    <dbReference type="NCBI Taxonomy" id="422564"/>
    <lineage>
        <taxon>Eukaryota</taxon>
        <taxon>Viridiplantae</taxon>
        <taxon>Streptophyta</taxon>
        <taxon>Embryophyta</taxon>
        <taxon>Tracheophyta</taxon>
        <taxon>Spermatophyta</taxon>
        <taxon>Magnoliopsida</taxon>
        <taxon>Liliopsida</taxon>
        <taxon>Poales</taxon>
        <taxon>Poaceae</taxon>
        <taxon>PACMAD clade</taxon>
        <taxon>Panicoideae</taxon>
        <taxon>Andropogonodae</taxon>
        <taxon>Andropogoneae</taxon>
        <taxon>Saccharinae</taxon>
        <taxon>Miscanthus</taxon>
    </lineage>
</organism>
<keyword evidence="2" id="KW-0677">Repeat</keyword>
<proteinExistence type="predicted"/>
<evidence type="ECO:0000256" key="1">
    <source>
        <dbReference type="ARBA" id="ARBA00022723"/>
    </source>
</evidence>
<dbReference type="GO" id="GO:0008270">
    <property type="term" value="F:zinc ion binding"/>
    <property type="evidence" value="ECO:0007669"/>
    <property type="project" value="UniProtKB-KW"/>
</dbReference>
<dbReference type="InterPro" id="IPR013083">
    <property type="entry name" value="Znf_RING/FYVE/PHD"/>
</dbReference>
<sequence>MPPGSLEVLKCQKKYCGRFYHPNCLLKYDRSKNHRDFECPLHECHSCKNKGGTIITRKQTEKEEETYLVQCRRCPVAYHRKCLPRDISNVADDEVQRTFKIKERSQERSRERLFFYCRKHEMVGKLNSATRDHLKFPESPAVFKFDLNEKLPEETEAPEPYASTSSAPMEPCASRPPFPCQHPAGYGGWLDD</sequence>
<dbReference type="Proteomes" id="UP000604825">
    <property type="component" value="Unassembled WGS sequence"/>
</dbReference>
<dbReference type="EMBL" id="CAJGYO010000001">
    <property type="protein sequence ID" value="CAD6203029.1"/>
    <property type="molecule type" value="Genomic_DNA"/>
</dbReference>
<evidence type="ECO:0000256" key="2">
    <source>
        <dbReference type="ARBA" id="ARBA00022737"/>
    </source>
</evidence>
<dbReference type="OrthoDB" id="422362at2759"/>
<evidence type="ECO:0000259" key="6">
    <source>
        <dbReference type="SMART" id="SM00249"/>
    </source>
</evidence>
<evidence type="ECO:0000313" key="7">
    <source>
        <dbReference type="EMBL" id="CAD6203029.1"/>
    </source>
</evidence>
<keyword evidence="1" id="KW-0479">Metal-binding</keyword>
<evidence type="ECO:0000256" key="3">
    <source>
        <dbReference type="ARBA" id="ARBA00022771"/>
    </source>
</evidence>
<keyword evidence="8" id="KW-1185">Reference proteome</keyword>
<dbReference type="Pfam" id="PF22908">
    <property type="entry name" value="PHD_NSD"/>
    <property type="match status" value="1"/>
</dbReference>
<keyword evidence="4" id="KW-0862">Zinc</keyword>